<dbReference type="WBParaSite" id="EgrG_002041000">
    <property type="protein sequence ID" value="EgrG_002041000"/>
    <property type="gene ID" value="EgrG_002041000"/>
</dbReference>
<keyword evidence="1" id="KW-0472">Membrane</keyword>
<dbReference type="Proteomes" id="UP000492820">
    <property type="component" value="Unassembled WGS sequence"/>
</dbReference>
<evidence type="ECO:0000313" key="2">
    <source>
        <dbReference type="EMBL" id="CDS23411.1"/>
    </source>
</evidence>
<dbReference type="AlphaFoldDB" id="A0A068WY69"/>
<sequence length="113" mass="13225">MRGATTSSNDYESFFFYFFFFLSIFSFLFFLLVFLHILNGKAPCALDYWPADSLNRDAQWPSYFNSALVRQKEYNLKVKPQGGLRFRRGGKGRVEEEEEEEEEALSHVIVCNV</sequence>
<feature type="transmembrane region" description="Helical" evidence="1">
    <location>
        <begin position="14"/>
        <end position="38"/>
    </location>
</feature>
<accession>A0A068WY69</accession>
<evidence type="ECO:0000256" key="1">
    <source>
        <dbReference type="SAM" id="Phobius"/>
    </source>
</evidence>
<organism evidence="2">
    <name type="scientific">Echinococcus granulosus</name>
    <name type="common">Hydatid tapeworm</name>
    <dbReference type="NCBI Taxonomy" id="6210"/>
    <lineage>
        <taxon>Eukaryota</taxon>
        <taxon>Metazoa</taxon>
        <taxon>Spiralia</taxon>
        <taxon>Lophotrochozoa</taxon>
        <taxon>Platyhelminthes</taxon>
        <taxon>Cestoda</taxon>
        <taxon>Eucestoda</taxon>
        <taxon>Cyclophyllidea</taxon>
        <taxon>Taeniidae</taxon>
        <taxon>Echinococcus</taxon>
        <taxon>Echinococcus granulosus group</taxon>
    </lineage>
</organism>
<reference evidence="2" key="2">
    <citation type="submission" date="2014-06" db="EMBL/GenBank/DDBJ databases">
        <authorList>
            <person name="Aslett M."/>
        </authorList>
    </citation>
    <scope>NUCLEOTIDE SEQUENCE</scope>
</reference>
<keyword evidence="1" id="KW-1133">Transmembrane helix</keyword>
<dbReference type="EMBL" id="LK028590">
    <property type="protein sequence ID" value="CDS23411.1"/>
    <property type="molecule type" value="Genomic_DNA"/>
</dbReference>
<reference evidence="4" key="3">
    <citation type="submission" date="2020-10" db="UniProtKB">
        <authorList>
            <consortium name="WormBaseParasite"/>
        </authorList>
    </citation>
    <scope>IDENTIFICATION</scope>
</reference>
<name>A0A068WY69_ECHGR</name>
<keyword evidence="1" id="KW-0812">Transmembrane</keyword>
<evidence type="ECO:0000313" key="4">
    <source>
        <dbReference type="WBParaSite" id="EgrG_002041000"/>
    </source>
</evidence>
<gene>
    <name evidence="2" type="ORF">EgrG_002041000</name>
</gene>
<proteinExistence type="predicted"/>
<protein>
    <submittedName>
        <fullName evidence="2 4">Uncharacterized protein</fullName>
    </submittedName>
</protein>
<evidence type="ECO:0000313" key="3">
    <source>
        <dbReference type="Proteomes" id="UP000492820"/>
    </source>
</evidence>
<reference evidence="2 3" key="1">
    <citation type="journal article" date="2013" name="Nature">
        <title>The genomes of four tapeworm species reveal adaptations to parasitism.</title>
        <authorList>
            <person name="Tsai I.J."/>
            <person name="Zarowiecki M."/>
            <person name="Holroyd N."/>
            <person name="Garciarrubio A."/>
            <person name="Sanchez-Flores A."/>
            <person name="Brooks K.L."/>
            <person name="Tracey A."/>
            <person name="Bobes R.J."/>
            <person name="Fragoso G."/>
            <person name="Sciutto E."/>
            <person name="Aslett M."/>
            <person name="Beasley H."/>
            <person name="Bennett H.M."/>
            <person name="Cai J."/>
            <person name="Camicia F."/>
            <person name="Clark R."/>
            <person name="Cucher M."/>
            <person name="De Silva N."/>
            <person name="Day T.A."/>
            <person name="Deplazes P."/>
            <person name="Estrada K."/>
            <person name="Fernandez C."/>
            <person name="Holland P.W."/>
            <person name="Hou J."/>
            <person name="Hu S."/>
            <person name="Huckvale T."/>
            <person name="Hung S.S."/>
            <person name="Kamenetzky L."/>
            <person name="Keane J.A."/>
            <person name="Kiss F."/>
            <person name="Koziol U."/>
            <person name="Lambert O."/>
            <person name="Liu K."/>
            <person name="Luo X."/>
            <person name="Luo Y."/>
            <person name="Macchiaroli N."/>
            <person name="Nichol S."/>
            <person name="Paps J."/>
            <person name="Parkinson J."/>
            <person name="Pouchkina-Stantcheva N."/>
            <person name="Riddiford N."/>
            <person name="Rosenzvit M."/>
            <person name="Salinas G."/>
            <person name="Wasmuth J.D."/>
            <person name="Zamanian M."/>
            <person name="Zheng Y."/>
            <person name="Cai X."/>
            <person name="Soberon X."/>
            <person name="Olson P.D."/>
            <person name="Laclette J.P."/>
            <person name="Brehm K."/>
            <person name="Berriman M."/>
            <person name="Garciarrubio A."/>
            <person name="Bobes R.J."/>
            <person name="Fragoso G."/>
            <person name="Sanchez-Flores A."/>
            <person name="Estrada K."/>
            <person name="Cevallos M.A."/>
            <person name="Morett E."/>
            <person name="Gonzalez V."/>
            <person name="Portillo T."/>
            <person name="Ochoa-Leyva A."/>
            <person name="Jose M.V."/>
            <person name="Sciutto E."/>
            <person name="Landa A."/>
            <person name="Jimenez L."/>
            <person name="Valdes V."/>
            <person name="Carrero J.C."/>
            <person name="Larralde C."/>
            <person name="Morales-Montor J."/>
            <person name="Limon-Lason J."/>
            <person name="Soberon X."/>
            <person name="Laclette J.P."/>
        </authorList>
    </citation>
    <scope>NUCLEOTIDE SEQUENCE [LARGE SCALE GENOMIC DNA]</scope>
</reference>